<keyword evidence="5" id="KW-1185">Reference proteome</keyword>
<dbReference type="InterPro" id="IPR003439">
    <property type="entry name" value="ABC_transporter-like_ATP-bd"/>
</dbReference>
<dbReference type="InterPro" id="IPR050093">
    <property type="entry name" value="ABC_SmlMolc_Importer"/>
</dbReference>
<dbReference type="GO" id="GO:0016887">
    <property type="term" value="F:ATP hydrolysis activity"/>
    <property type="evidence" value="ECO:0007669"/>
    <property type="project" value="InterPro"/>
</dbReference>
<dbReference type="InterPro" id="IPR003593">
    <property type="entry name" value="AAA+_ATPase"/>
</dbReference>
<dbReference type="InterPro" id="IPR027417">
    <property type="entry name" value="P-loop_NTPase"/>
</dbReference>
<dbReference type="SMART" id="SM00382">
    <property type="entry name" value="AAA"/>
    <property type="match status" value="1"/>
</dbReference>
<dbReference type="GeneID" id="96871067"/>
<evidence type="ECO:0000256" key="3">
    <source>
        <dbReference type="ARBA" id="ARBA00022840"/>
    </source>
</evidence>
<dbReference type="RefSeq" id="WP_065430570.1">
    <property type="nucleotide sequence ID" value="NZ_CP016307.1"/>
</dbReference>
<dbReference type="Proteomes" id="UP000092528">
    <property type="component" value="Chromosome 1"/>
</dbReference>
<dbReference type="Pfam" id="PF00005">
    <property type="entry name" value="ABC_tran"/>
    <property type="match status" value="1"/>
</dbReference>
<dbReference type="KEGG" id="vsc:VSVS12_02032"/>
<dbReference type="Gene3D" id="3.40.50.300">
    <property type="entry name" value="P-loop containing nucleotide triphosphate hydrolases"/>
    <property type="match status" value="1"/>
</dbReference>
<dbReference type="AlphaFoldDB" id="A0A1B1NQN1"/>
<sequence length="222" mass="24917">MTLSLENLVIYKQDGQALCSPISLTISNGEVIALMGPSGCGKSTLFNLVAGHLSDEFRYQGTMVLNQQEIDHLPAHQRAIGILFQDDLLFPHLNVWQNLAFALPNHVRKTERRVQALACLQSVDLIELANSFPEQISGGQRARISLLRMLLAKPKLVLLDEPFSKLDKTLRLQFRDWVMTQLANANIPTLLVTHDIDDVPSHAHILQWPNPVINNDNMSIKE</sequence>
<organism evidence="4 5">
    <name type="scientific">Vibrio scophthalmi</name>
    <dbReference type="NCBI Taxonomy" id="45658"/>
    <lineage>
        <taxon>Bacteria</taxon>
        <taxon>Pseudomonadati</taxon>
        <taxon>Pseudomonadota</taxon>
        <taxon>Gammaproteobacteria</taxon>
        <taxon>Vibrionales</taxon>
        <taxon>Vibrionaceae</taxon>
        <taxon>Vibrio</taxon>
    </lineage>
</organism>
<protein>
    <submittedName>
        <fullName evidence="4">Spermidine/putrescine import ATP-binding protein</fullName>
    </submittedName>
</protein>
<reference evidence="4 5" key="1">
    <citation type="submission" date="2016-07" db="EMBL/GenBank/DDBJ databases">
        <title>Genome sequencing of Vibrio scophthalmi strain VS-05, an isolated from Paralichthys olivaceus.</title>
        <authorList>
            <person name="Han H.-J."/>
        </authorList>
    </citation>
    <scope>NUCLEOTIDE SEQUENCE [LARGE SCALE GENOMIC DNA]</scope>
    <source>
        <strain evidence="4 5">VS-05</strain>
    </source>
</reference>
<evidence type="ECO:0000256" key="2">
    <source>
        <dbReference type="ARBA" id="ARBA00022741"/>
    </source>
</evidence>
<name>A0A1B1NQN1_9VIBR</name>
<dbReference type="GO" id="GO:0005524">
    <property type="term" value="F:ATP binding"/>
    <property type="evidence" value="ECO:0007669"/>
    <property type="project" value="UniProtKB-KW"/>
</dbReference>
<dbReference type="SUPFAM" id="SSF52540">
    <property type="entry name" value="P-loop containing nucleoside triphosphate hydrolases"/>
    <property type="match status" value="1"/>
</dbReference>
<accession>A0A1B1NQN1</accession>
<dbReference type="InterPro" id="IPR017871">
    <property type="entry name" value="ABC_transporter-like_CS"/>
</dbReference>
<dbReference type="PANTHER" id="PTHR42781:SF4">
    <property type="entry name" value="SPERMIDINE_PUTRESCINE IMPORT ATP-BINDING PROTEIN POTA"/>
    <property type="match status" value="1"/>
</dbReference>
<keyword evidence="2" id="KW-0547">Nucleotide-binding</keyword>
<evidence type="ECO:0000313" key="5">
    <source>
        <dbReference type="Proteomes" id="UP000092528"/>
    </source>
</evidence>
<evidence type="ECO:0000256" key="1">
    <source>
        <dbReference type="ARBA" id="ARBA00022448"/>
    </source>
</evidence>
<dbReference type="STRING" id="45658.VSVS12_02032"/>
<dbReference type="PROSITE" id="PS00211">
    <property type="entry name" value="ABC_TRANSPORTER_1"/>
    <property type="match status" value="1"/>
</dbReference>
<keyword evidence="3 4" id="KW-0067">ATP-binding</keyword>
<evidence type="ECO:0000313" key="4">
    <source>
        <dbReference type="EMBL" id="ANU36068.1"/>
    </source>
</evidence>
<dbReference type="EMBL" id="CP016414">
    <property type="protein sequence ID" value="ANU36068.1"/>
    <property type="molecule type" value="Genomic_DNA"/>
</dbReference>
<dbReference type="PATRIC" id="fig|45658.6.peg.1993"/>
<gene>
    <name evidence="4" type="ORF">VSVS05_00937</name>
</gene>
<keyword evidence="1" id="KW-0813">Transport</keyword>
<dbReference type="PANTHER" id="PTHR42781">
    <property type="entry name" value="SPERMIDINE/PUTRESCINE IMPORT ATP-BINDING PROTEIN POTA"/>
    <property type="match status" value="1"/>
</dbReference>
<dbReference type="PROSITE" id="PS50893">
    <property type="entry name" value="ABC_TRANSPORTER_2"/>
    <property type="match status" value="1"/>
</dbReference>
<proteinExistence type="predicted"/>